<accession>B8AZ13</accession>
<sequence>MTGDGAGGRGPGARSPPPISVPLLHCWLQAGAPERLSGGIGSPTEEQPRPSRFVSRGQGRGWDSSSTAAGADAALAPVADSQGRVWDSSPGGHGNLASMVLASCSLVSCCLHGRPREPRMSCSWLASPSRRAPIVSPHANRVRKKMNAVWLTGRVQP</sequence>
<name>B8AZ13_ORYSI</name>
<keyword evidence="3" id="KW-1185">Reference proteome</keyword>
<protein>
    <submittedName>
        <fullName evidence="2">Uncharacterized protein</fullName>
    </submittedName>
</protein>
<gene>
    <name evidence="2" type="ORF">OsI_20255</name>
</gene>
<feature type="region of interest" description="Disordered" evidence="1">
    <location>
        <begin position="1"/>
        <end position="21"/>
    </location>
</feature>
<organism evidence="2 3">
    <name type="scientific">Oryza sativa subsp. indica</name>
    <name type="common">Rice</name>
    <dbReference type="NCBI Taxonomy" id="39946"/>
    <lineage>
        <taxon>Eukaryota</taxon>
        <taxon>Viridiplantae</taxon>
        <taxon>Streptophyta</taxon>
        <taxon>Embryophyta</taxon>
        <taxon>Tracheophyta</taxon>
        <taxon>Spermatophyta</taxon>
        <taxon>Magnoliopsida</taxon>
        <taxon>Liliopsida</taxon>
        <taxon>Poales</taxon>
        <taxon>Poaceae</taxon>
        <taxon>BOP clade</taxon>
        <taxon>Oryzoideae</taxon>
        <taxon>Oryzeae</taxon>
        <taxon>Oryzinae</taxon>
        <taxon>Oryza</taxon>
        <taxon>Oryza sativa</taxon>
    </lineage>
</organism>
<reference evidence="2 3" key="1">
    <citation type="journal article" date="2005" name="PLoS Biol.">
        <title>The genomes of Oryza sativa: a history of duplications.</title>
        <authorList>
            <person name="Yu J."/>
            <person name="Wang J."/>
            <person name="Lin W."/>
            <person name="Li S."/>
            <person name="Li H."/>
            <person name="Zhou J."/>
            <person name="Ni P."/>
            <person name="Dong W."/>
            <person name="Hu S."/>
            <person name="Zeng C."/>
            <person name="Zhang J."/>
            <person name="Zhang Y."/>
            <person name="Li R."/>
            <person name="Xu Z."/>
            <person name="Li S."/>
            <person name="Li X."/>
            <person name="Zheng H."/>
            <person name="Cong L."/>
            <person name="Lin L."/>
            <person name="Yin J."/>
            <person name="Geng J."/>
            <person name="Li G."/>
            <person name="Shi J."/>
            <person name="Liu J."/>
            <person name="Lv H."/>
            <person name="Li J."/>
            <person name="Wang J."/>
            <person name="Deng Y."/>
            <person name="Ran L."/>
            <person name="Shi X."/>
            <person name="Wang X."/>
            <person name="Wu Q."/>
            <person name="Li C."/>
            <person name="Ren X."/>
            <person name="Wang J."/>
            <person name="Wang X."/>
            <person name="Li D."/>
            <person name="Liu D."/>
            <person name="Zhang X."/>
            <person name="Ji Z."/>
            <person name="Zhao W."/>
            <person name="Sun Y."/>
            <person name="Zhang Z."/>
            <person name="Bao J."/>
            <person name="Han Y."/>
            <person name="Dong L."/>
            <person name="Ji J."/>
            <person name="Chen P."/>
            <person name="Wu S."/>
            <person name="Liu J."/>
            <person name="Xiao Y."/>
            <person name="Bu D."/>
            <person name="Tan J."/>
            <person name="Yang L."/>
            <person name="Ye C."/>
            <person name="Zhang J."/>
            <person name="Xu J."/>
            <person name="Zhou Y."/>
            <person name="Yu Y."/>
            <person name="Zhang B."/>
            <person name="Zhuang S."/>
            <person name="Wei H."/>
            <person name="Liu B."/>
            <person name="Lei M."/>
            <person name="Yu H."/>
            <person name="Li Y."/>
            <person name="Xu H."/>
            <person name="Wei S."/>
            <person name="He X."/>
            <person name="Fang L."/>
            <person name="Zhang Z."/>
            <person name="Zhang Y."/>
            <person name="Huang X."/>
            <person name="Su Z."/>
            <person name="Tong W."/>
            <person name="Li J."/>
            <person name="Tong Z."/>
            <person name="Li S."/>
            <person name="Ye J."/>
            <person name="Wang L."/>
            <person name="Fang L."/>
            <person name="Lei T."/>
            <person name="Chen C."/>
            <person name="Chen H."/>
            <person name="Xu Z."/>
            <person name="Li H."/>
            <person name="Huang H."/>
            <person name="Zhang F."/>
            <person name="Xu H."/>
            <person name="Li N."/>
            <person name="Zhao C."/>
            <person name="Li S."/>
            <person name="Dong L."/>
            <person name="Huang Y."/>
            <person name="Li L."/>
            <person name="Xi Y."/>
            <person name="Qi Q."/>
            <person name="Li W."/>
            <person name="Zhang B."/>
            <person name="Hu W."/>
            <person name="Zhang Y."/>
            <person name="Tian X."/>
            <person name="Jiao Y."/>
            <person name="Liang X."/>
            <person name="Jin J."/>
            <person name="Gao L."/>
            <person name="Zheng W."/>
            <person name="Hao B."/>
            <person name="Liu S."/>
            <person name="Wang W."/>
            <person name="Yuan L."/>
            <person name="Cao M."/>
            <person name="McDermott J."/>
            <person name="Samudrala R."/>
            <person name="Wang J."/>
            <person name="Wong G.K."/>
            <person name="Yang H."/>
        </authorList>
    </citation>
    <scope>NUCLEOTIDE SEQUENCE [LARGE SCALE GENOMIC DNA]</scope>
    <source>
        <strain evidence="3">cv. 93-11</strain>
    </source>
</reference>
<evidence type="ECO:0000313" key="3">
    <source>
        <dbReference type="Proteomes" id="UP000007015"/>
    </source>
</evidence>
<evidence type="ECO:0000256" key="1">
    <source>
        <dbReference type="SAM" id="MobiDB-lite"/>
    </source>
</evidence>
<feature type="compositionally biased region" description="Gly residues" evidence="1">
    <location>
        <begin position="1"/>
        <end position="11"/>
    </location>
</feature>
<proteinExistence type="predicted"/>
<evidence type="ECO:0000313" key="2">
    <source>
        <dbReference type="EMBL" id="EEC79366.1"/>
    </source>
</evidence>
<dbReference type="AlphaFoldDB" id="B8AZ13"/>
<dbReference type="Proteomes" id="UP000007015">
    <property type="component" value="Chromosome 5"/>
</dbReference>
<feature type="region of interest" description="Disordered" evidence="1">
    <location>
        <begin position="34"/>
        <end position="92"/>
    </location>
</feature>
<feature type="compositionally biased region" description="Low complexity" evidence="1">
    <location>
        <begin position="63"/>
        <end position="81"/>
    </location>
</feature>
<dbReference type="Gramene" id="BGIOSGA020001-TA">
    <property type="protein sequence ID" value="BGIOSGA020001-PA"/>
    <property type="gene ID" value="BGIOSGA020001"/>
</dbReference>
<dbReference type="EMBL" id="CM000130">
    <property type="protein sequence ID" value="EEC79366.1"/>
    <property type="molecule type" value="Genomic_DNA"/>
</dbReference>
<dbReference type="HOGENOM" id="CLU_1680815_0_0_1"/>